<organism evidence="2 3">
    <name type="scientific">Trichogramma kaykai</name>
    <dbReference type="NCBI Taxonomy" id="54128"/>
    <lineage>
        <taxon>Eukaryota</taxon>
        <taxon>Metazoa</taxon>
        <taxon>Ecdysozoa</taxon>
        <taxon>Arthropoda</taxon>
        <taxon>Hexapoda</taxon>
        <taxon>Insecta</taxon>
        <taxon>Pterygota</taxon>
        <taxon>Neoptera</taxon>
        <taxon>Endopterygota</taxon>
        <taxon>Hymenoptera</taxon>
        <taxon>Apocrita</taxon>
        <taxon>Proctotrupomorpha</taxon>
        <taxon>Chalcidoidea</taxon>
        <taxon>Trichogrammatidae</taxon>
        <taxon>Trichogramma</taxon>
    </lineage>
</organism>
<sequence>MDNFMDNDAIDDIVDAMDNAMVSDMVDAMDDAMGNYMDNAMVDYLNNDSDDDVFVMDDFDNEDGLDNVMANGENDEQDEYVHVMEVEKFLVVNPEEDEDLSEIVLARLNKKINTFDKDLDGTILEIRDAVITGQGRMFSDDDSVRNLVKVQATFFVLKPYARPDTDMHACDESRCNSAQSVQSKTHEMSEEANGLAIRA</sequence>
<reference evidence="2 3" key="1">
    <citation type="journal article" date="2024" name="bioRxiv">
        <title>A reference genome for Trichogramma kaykai: A tiny desert-dwelling parasitoid wasp with competing sex-ratio distorters.</title>
        <authorList>
            <person name="Culotta J."/>
            <person name="Lindsey A.R."/>
        </authorList>
    </citation>
    <scope>NUCLEOTIDE SEQUENCE [LARGE SCALE GENOMIC DNA]</scope>
    <source>
        <strain evidence="2 3">KSX58</strain>
    </source>
</reference>
<evidence type="ECO:0000313" key="3">
    <source>
        <dbReference type="Proteomes" id="UP001627154"/>
    </source>
</evidence>
<evidence type="ECO:0000313" key="2">
    <source>
        <dbReference type="EMBL" id="KAL3393375.1"/>
    </source>
</evidence>
<accession>A0ABD2WKY3</accession>
<feature type="region of interest" description="Disordered" evidence="1">
    <location>
        <begin position="180"/>
        <end position="199"/>
    </location>
</feature>
<evidence type="ECO:0000256" key="1">
    <source>
        <dbReference type="SAM" id="MobiDB-lite"/>
    </source>
</evidence>
<protein>
    <submittedName>
        <fullName evidence="2">Uncharacterized protein</fullName>
    </submittedName>
</protein>
<dbReference type="EMBL" id="JBJJXI010000098">
    <property type="protein sequence ID" value="KAL3393375.1"/>
    <property type="molecule type" value="Genomic_DNA"/>
</dbReference>
<gene>
    <name evidence="2" type="ORF">TKK_012242</name>
</gene>
<comment type="caution">
    <text evidence="2">The sequence shown here is derived from an EMBL/GenBank/DDBJ whole genome shotgun (WGS) entry which is preliminary data.</text>
</comment>
<dbReference type="AlphaFoldDB" id="A0ABD2WKY3"/>
<dbReference type="Proteomes" id="UP001627154">
    <property type="component" value="Unassembled WGS sequence"/>
</dbReference>
<keyword evidence="3" id="KW-1185">Reference proteome</keyword>
<proteinExistence type="predicted"/>
<name>A0ABD2WKY3_9HYME</name>